<name>E4N4D8_KITSK</name>
<evidence type="ECO:0000256" key="1">
    <source>
        <dbReference type="SAM" id="MobiDB-lite"/>
    </source>
</evidence>
<dbReference type="PATRIC" id="fig|452652.3.peg.211"/>
<feature type="region of interest" description="Disordered" evidence="1">
    <location>
        <begin position="19"/>
        <end position="56"/>
    </location>
</feature>
<evidence type="ECO:0000313" key="3">
    <source>
        <dbReference type="Proteomes" id="UP000007076"/>
    </source>
</evidence>
<dbReference type="KEGG" id="ksk:KSE_02190"/>
<dbReference type="Proteomes" id="UP000007076">
    <property type="component" value="Chromosome"/>
</dbReference>
<gene>
    <name evidence="2" type="ordered locus">KSE_02190</name>
</gene>
<protein>
    <submittedName>
        <fullName evidence="2">Uncharacterized protein</fullName>
    </submittedName>
</protein>
<dbReference type="AlphaFoldDB" id="E4N4D8"/>
<organism evidence="2 3">
    <name type="scientific">Kitasatospora setae (strain ATCC 33774 / DSM 43861 / JCM 3304 / KCC A-0304 / NBRC 14216 / KM-6054)</name>
    <name type="common">Streptomyces setae</name>
    <dbReference type="NCBI Taxonomy" id="452652"/>
    <lineage>
        <taxon>Bacteria</taxon>
        <taxon>Bacillati</taxon>
        <taxon>Actinomycetota</taxon>
        <taxon>Actinomycetes</taxon>
        <taxon>Kitasatosporales</taxon>
        <taxon>Streptomycetaceae</taxon>
        <taxon>Kitasatospora</taxon>
    </lineage>
</organism>
<proteinExistence type="predicted"/>
<sequence>MVAGGLALLLGGCLPGGADDGKDPAGQHPPRLPKSVEGAALRASSDNGSGGPTAWRGALGEAAAKGAQDLHLAAYGALDGTSGPEGFDGDGRAPKWFVQIAGADDPALRKYVTGDGLDRVSSSLPGTMGCRTEEAAAAGTAPTRTAFCVWAGERYVILVSGRDVPADLPARVIERIHAGTES</sequence>
<reference evidence="2 3" key="1">
    <citation type="journal article" date="2010" name="DNA Res.">
        <title>Genome sequence of Kitasatospora setae NBRC 14216T: an evolutionary snapshot of the family Streptomycetaceae.</title>
        <authorList>
            <person name="Ichikawa N."/>
            <person name="Oguchi A."/>
            <person name="Ikeda H."/>
            <person name="Ishikawa J."/>
            <person name="Kitani S."/>
            <person name="Watanabe Y."/>
            <person name="Nakamura S."/>
            <person name="Katano Y."/>
            <person name="Kishi E."/>
            <person name="Sasagawa M."/>
            <person name="Ankai A."/>
            <person name="Fukui S."/>
            <person name="Hashimoto Y."/>
            <person name="Kamata S."/>
            <person name="Otoguro M."/>
            <person name="Tanikawa S."/>
            <person name="Nihira T."/>
            <person name="Horinouchi S."/>
            <person name="Ohnishi Y."/>
            <person name="Hayakawa M."/>
            <person name="Kuzuyama T."/>
            <person name="Arisawa A."/>
            <person name="Nomoto F."/>
            <person name="Miura H."/>
            <person name="Takahashi Y."/>
            <person name="Fujita N."/>
        </authorList>
    </citation>
    <scope>NUCLEOTIDE SEQUENCE [LARGE SCALE GENOMIC DNA]</scope>
    <source>
        <strain evidence="3">ATCC 33774 / DSM 43861 / JCM 3304 / KCC A-0304 / NBRC 14216 / KM-6054</strain>
    </source>
</reference>
<evidence type="ECO:0000313" key="2">
    <source>
        <dbReference type="EMBL" id="BAJ26069.1"/>
    </source>
</evidence>
<dbReference type="STRING" id="452652.KSE_02190"/>
<accession>E4N4D8</accession>
<dbReference type="HOGENOM" id="CLU_1480171_0_0_11"/>
<dbReference type="EMBL" id="AP010968">
    <property type="protein sequence ID" value="BAJ26069.1"/>
    <property type="molecule type" value="Genomic_DNA"/>
</dbReference>
<keyword evidence="3" id="KW-1185">Reference proteome</keyword>